<dbReference type="Pfam" id="PF20700">
    <property type="entry name" value="Mutator"/>
    <property type="match status" value="1"/>
</dbReference>
<dbReference type="InterPro" id="IPR019080">
    <property type="entry name" value="YqaJ_viral_recombinase"/>
</dbReference>
<feature type="domain" description="YqaJ viral recombinase" evidence="1">
    <location>
        <begin position="75"/>
        <end position="184"/>
    </location>
</feature>
<gene>
    <name evidence="3" type="ORF">ALC62_00740</name>
</gene>
<dbReference type="GO" id="GO:0006281">
    <property type="term" value="P:DNA repair"/>
    <property type="evidence" value="ECO:0007669"/>
    <property type="project" value="UniProtKB-ARBA"/>
</dbReference>
<dbReference type="STRING" id="456900.A0A151IQ47"/>
<evidence type="ECO:0000259" key="1">
    <source>
        <dbReference type="Pfam" id="PF09588"/>
    </source>
</evidence>
<dbReference type="Gene3D" id="3.90.320.10">
    <property type="match status" value="1"/>
</dbReference>
<dbReference type="PANTHER" id="PTHR46609">
    <property type="entry name" value="EXONUCLEASE, PHAGE-TYPE/RECB, C-TERMINAL DOMAIN-CONTAINING PROTEIN"/>
    <property type="match status" value="1"/>
</dbReference>
<dbReference type="PANTHER" id="PTHR46609:SF8">
    <property type="entry name" value="YQAJ VIRAL RECOMBINASE DOMAIN-CONTAINING PROTEIN"/>
    <property type="match status" value="1"/>
</dbReference>
<name>A0A151IQ47_9HYME</name>
<dbReference type="Proteomes" id="UP000078542">
    <property type="component" value="Unassembled WGS sequence"/>
</dbReference>
<dbReference type="InterPro" id="IPR051703">
    <property type="entry name" value="NF-kappa-B_Signaling_Reg"/>
</dbReference>
<feature type="domain" description="Mutator-like transposase" evidence="2">
    <location>
        <begin position="1"/>
        <end position="53"/>
    </location>
</feature>
<dbReference type="SUPFAM" id="SSF52980">
    <property type="entry name" value="Restriction endonuclease-like"/>
    <property type="match status" value="1"/>
</dbReference>
<keyword evidence="4" id="KW-1185">Reference proteome</keyword>
<evidence type="ECO:0000313" key="3">
    <source>
        <dbReference type="EMBL" id="KYN08281.1"/>
    </source>
</evidence>
<dbReference type="EMBL" id="KQ976786">
    <property type="protein sequence ID" value="KYN08281.1"/>
    <property type="molecule type" value="Genomic_DNA"/>
</dbReference>
<evidence type="ECO:0000313" key="4">
    <source>
        <dbReference type="Proteomes" id="UP000078542"/>
    </source>
</evidence>
<sequence length="191" mass="21422">MKKAGEVEKQLAIERNKIINGVPYITVVADGSWVKRSYGTAYDSLSGVGAIIVCRMRPTTSCATTVKNILFPPIIDTAALKYGRDMEEIAKQDLIVKLKKEVKSCGLFIDCDNPWLGATPDGLLDEDGLVEIKYPLSTENLTAEKATETVPRLKNIFDKRNGNMMNKNHHYFYQIQGQLNITQREYCIFAV</sequence>
<reference evidence="3 4" key="1">
    <citation type="submission" date="2016-03" db="EMBL/GenBank/DDBJ databases">
        <title>Cyphomyrmex costatus WGS genome.</title>
        <authorList>
            <person name="Nygaard S."/>
            <person name="Hu H."/>
            <person name="Boomsma J."/>
            <person name="Zhang G."/>
        </authorList>
    </citation>
    <scope>NUCLEOTIDE SEQUENCE [LARGE SCALE GENOMIC DNA]</scope>
    <source>
        <strain evidence="3">MS0001</strain>
        <tissue evidence="3">Whole body</tissue>
    </source>
</reference>
<dbReference type="InterPro" id="IPR011335">
    <property type="entry name" value="Restrct_endonuc-II-like"/>
</dbReference>
<organism evidence="3 4">
    <name type="scientific">Cyphomyrmex costatus</name>
    <dbReference type="NCBI Taxonomy" id="456900"/>
    <lineage>
        <taxon>Eukaryota</taxon>
        <taxon>Metazoa</taxon>
        <taxon>Ecdysozoa</taxon>
        <taxon>Arthropoda</taxon>
        <taxon>Hexapoda</taxon>
        <taxon>Insecta</taxon>
        <taxon>Pterygota</taxon>
        <taxon>Neoptera</taxon>
        <taxon>Endopterygota</taxon>
        <taxon>Hymenoptera</taxon>
        <taxon>Apocrita</taxon>
        <taxon>Aculeata</taxon>
        <taxon>Formicoidea</taxon>
        <taxon>Formicidae</taxon>
        <taxon>Myrmicinae</taxon>
        <taxon>Cyphomyrmex</taxon>
    </lineage>
</organism>
<protein>
    <submittedName>
        <fullName evidence="3">Uncharacterized protein</fullName>
    </submittedName>
</protein>
<dbReference type="AlphaFoldDB" id="A0A151IQ47"/>
<accession>A0A151IQ47</accession>
<proteinExistence type="predicted"/>
<evidence type="ECO:0000259" key="2">
    <source>
        <dbReference type="Pfam" id="PF20700"/>
    </source>
</evidence>
<dbReference type="InterPro" id="IPR049012">
    <property type="entry name" value="Mutator_transp_dom"/>
</dbReference>
<dbReference type="CDD" id="cd22343">
    <property type="entry name" value="PDDEXK_lambda_exonuclease-like"/>
    <property type="match status" value="1"/>
</dbReference>
<dbReference type="InterPro" id="IPR011604">
    <property type="entry name" value="PDDEXK-like_dom_sf"/>
</dbReference>
<dbReference type="Pfam" id="PF09588">
    <property type="entry name" value="YqaJ"/>
    <property type="match status" value="1"/>
</dbReference>